<gene>
    <name evidence="5" type="ORF">K489DRAFT_428222</name>
</gene>
<dbReference type="Gene3D" id="3.30.70.330">
    <property type="match status" value="1"/>
</dbReference>
<feature type="compositionally biased region" description="Basic residues" evidence="2">
    <location>
        <begin position="1363"/>
        <end position="1378"/>
    </location>
</feature>
<reference evidence="5" key="3">
    <citation type="submission" date="2025-08" db="UniProtKB">
        <authorList>
            <consortium name="RefSeq"/>
        </authorList>
    </citation>
    <scope>IDENTIFICATION</scope>
    <source>
        <strain evidence="5">CBS 342.82</strain>
    </source>
</reference>
<evidence type="ECO:0000313" key="5">
    <source>
        <dbReference type="RefSeq" id="XP_033464992.1"/>
    </source>
</evidence>
<feature type="compositionally biased region" description="Basic and acidic residues" evidence="2">
    <location>
        <begin position="784"/>
        <end position="796"/>
    </location>
</feature>
<dbReference type="PROSITE" id="PS50102">
    <property type="entry name" value="RRM"/>
    <property type="match status" value="1"/>
</dbReference>
<feature type="compositionally biased region" description="Polar residues" evidence="2">
    <location>
        <begin position="484"/>
        <end position="495"/>
    </location>
</feature>
<sequence>MATDFVADPVIVRNNTFRDVACYVHHLYAEDSLKWGSIWPWEFPQNATQDDEENFIREWFSEREIHLHGGAAPPGNGFRFLKQAWYSAALYNLNDRVPLTVQWWFDTNQELWRDPSMTEHFFKPDVEVATFFLQPQVRIFGTKFLKVVVGEIQKRLLTTLSEKRDSPVPFAEKEAASESPVTPLQAQFDAPVKSIHQKLVDQAETKELAEVEARKLEQERLVPPKDLRLTTDDLAVVEKSVSPKTKSYPNLGPGSLPPKPPATTPTKSTIREVPQRVSTIDGSAQAFQPIRRVTGYAPRIHHSGPFEGAGNGFNTNWKRTGFSRQDGHARRNTSWAGPRQDSTGYPASFAIQPLMDSTTSWVPAQSFNHHHQLPQRNPAQPEWDYSHQSEAATREYRGQTHVMDPGSFQRNLNNHSASSASRSRYDDGNRFRKSSNYPHSDTASWSNHENFRRSSNNPPRGHGGFKGRTQPSPHHFVDHKQNYSHDQYSGHQFQTPVEGANPSIRPKPWVSRHFNDDLRSQAPPPTDHQQTLINLLSVHPPGLHTHAASVMPPPHNPFHDQTNQLQPPRNMVHGKGEKYVPHHKFDSANKNKEPPNACGYWCCAMGIDIRCQTATQLVVYHIPSSLSESTLYHMFQKFGSVCDIYRTDHITFVNYERRESAHSCLSRQRELKSWGMNIAVELSRMHWDLNFVMSPQEANKKIPQPCYGSYDRLAAWLVEHKEHQKLMSDEFQSWLKGSRFHPAQIVDENAPPKKAKKIPNKKKTERHEVLTDTSSAAPSSSPEMSRKQDPDPESRGKLGKKKNQQQQQQQQQRPPPPRGRAEKAGIHQNKSSMQQELPSPAASEPAQQAKVPSPPIEAETIPDPVVVEDAKETELPQAQPADRVHLEDADHGCVIVPSKGSELPSSNVANEQHPESLDIDESINISEPNTPDAAHHVNLTEAGKLPPRVSSTEAQVTPSLEVVSDPADITASNPPALLEAETDQQDEEKSASVPKTPQPELDQAPVTVKLESISQAAGPMQEIAPSSPPVDLDTDNTLGDKNTQSSMAVKKDVAAEASTRVVSGKKQTKPKGAPVTESLSQFGRKNEKKSKPSKGKGTLKGKPKILDAKPATSPEPQAMFTKDKNMKSIDANSSKGTSMSGVSMAEGGPVPETERDTKSHRAETQHDDSAKSSVTKSAGSWLPTLSGLLGKSKPAARIAPAKVDVSEIVSMNDDEVTITAKQPETGDTKQALETESTSGQMPSSPAVRIIVEAHVPPDPRLPDATEGICSSAQSVPDIEKQATKPPHIESTDDVAETDDLPSAEVKTIETKTIDIYQGPATSDARDSTMEIPAEQIENPNKIEIDQAAKSTPAIDTAEAQATKAKKKKKKTKAKKNKNKSLVPPEALIEFISDHPAPHRQSVPIVQVMMPDDLEVQKSDDTVSEGSTQTLPAIPVTSEQSTVAKKIEQAVRHSSSLVEAPPARRKLKRTSLANTKEAHSSDSKALSLRQTRAVTPASDEDSDVRSKSNVLLIFTPPKQSKKKKEEDDAKKTLIPQLSSPESSADLVTSDRLNETDQRNAYNRWARKDRNSIMKGSSTRPATESLWPTFLDDEPDLKKHYTDVILSQMDELTLERSTESQGRFEEVVSDEEEREPCDSDGMATESIADSVIACQDEARSPMTSSMQQNSTAAEKPHE</sequence>
<feature type="compositionally biased region" description="Polar residues" evidence="2">
    <location>
        <begin position="1035"/>
        <end position="1047"/>
    </location>
</feature>
<evidence type="ECO:0000256" key="1">
    <source>
        <dbReference type="PROSITE-ProRule" id="PRU00176"/>
    </source>
</evidence>
<organism evidence="5">
    <name type="scientific">Dissoconium aciculare CBS 342.82</name>
    <dbReference type="NCBI Taxonomy" id="1314786"/>
    <lineage>
        <taxon>Eukaryota</taxon>
        <taxon>Fungi</taxon>
        <taxon>Dikarya</taxon>
        <taxon>Ascomycota</taxon>
        <taxon>Pezizomycotina</taxon>
        <taxon>Dothideomycetes</taxon>
        <taxon>Dothideomycetidae</taxon>
        <taxon>Mycosphaerellales</taxon>
        <taxon>Dissoconiaceae</taxon>
        <taxon>Dissoconium</taxon>
    </lineage>
</organism>
<dbReference type="GeneID" id="54366125"/>
<feature type="compositionally biased region" description="Acidic residues" evidence="2">
    <location>
        <begin position="1291"/>
        <end position="1301"/>
    </location>
</feature>
<feature type="compositionally biased region" description="Basic and acidic residues" evidence="2">
    <location>
        <begin position="1277"/>
        <end position="1290"/>
    </location>
</feature>
<evidence type="ECO:0000313" key="4">
    <source>
        <dbReference type="Proteomes" id="UP000504637"/>
    </source>
</evidence>
<feature type="compositionally biased region" description="Polar residues" evidence="2">
    <location>
        <begin position="1130"/>
        <end position="1141"/>
    </location>
</feature>
<keyword evidence="1" id="KW-0694">RNA-binding</keyword>
<proteinExistence type="predicted"/>
<feature type="region of interest" description="Disordered" evidence="2">
    <location>
        <begin position="1612"/>
        <end position="1640"/>
    </location>
</feature>
<evidence type="ECO:0000256" key="2">
    <source>
        <dbReference type="SAM" id="MobiDB-lite"/>
    </source>
</evidence>
<feature type="region of interest" description="Disordered" evidence="2">
    <location>
        <begin position="240"/>
        <end position="286"/>
    </location>
</feature>
<dbReference type="InterPro" id="IPR035979">
    <property type="entry name" value="RBD_domain_sf"/>
</dbReference>
<protein>
    <recommendedName>
        <fullName evidence="3">RRM domain-containing protein</fullName>
    </recommendedName>
</protein>
<evidence type="ECO:0000259" key="3">
    <source>
        <dbReference type="PROSITE" id="PS50102"/>
    </source>
</evidence>
<feature type="compositionally biased region" description="Polar residues" evidence="2">
    <location>
        <begin position="1534"/>
        <end position="1545"/>
    </location>
</feature>
<feature type="region of interest" description="Disordered" evidence="2">
    <location>
        <begin position="1351"/>
        <end position="1380"/>
    </location>
</feature>
<dbReference type="RefSeq" id="XP_033464992.1">
    <property type="nucleotide sequence ID" value="XM_033608325.1"/>
</dbReference>
<feature type="domain" description="RRM" evidence="3">
    <location>
        <begin position="615"/>
        <end position="685"/>
    </location>
</feature>
<dbReference type="GO" id="GO:0003723">
    <property type="term" value="F:RNA binding"/>
    <property type="evidence" value="ECO:0007669"/>
    <property type="project" value="UniProtKB-UniRule"/>
</dbReference>
<feature type="region of interest" description="Disordered" evidence="2">
    <location>
        <begin position="1273"/>
        <end position="1304"/>
    </location>
</feature>
<feature type="compositionally biased region" description="Polar residues" evidence="2">
    <location>
        <begin position="1659"/>
        <end position="1670"/>
    </location>
</feature>
<feature type="compositionally biased region" description="Low complexity" evidence="2">
    <location>
        <begin position="835"/>
        <end position="849"/>
    </location>
</feature>
<dbReference type="InterPro" id="IPR012677">
    <property type="entry name" value="Nucleotide-bd_a/b_plait_sf"/>
</dbReference>
<keyword evidence="4" id="KW-1185">Reference proteome</keyword>
<feature type="compositionally biased region" description="Basic residues" evidence="2">
    <location>
        <begin position="753"/>
        <end position="764"/>
    </location>
</feature>
<feature type="compositionally biased region" description="Basic and acidic residues" evidence="2">
    <location>
        <begin position="882"/>
        <end position="891"/>
    </location>
</feature>
<feature type="compositionally biased region" description="Polar residues" evidence="2">
    <location>
        <begin position="949"/>
        <end position="958"/>
    </location>
</feature>
<feature type="compositionally biased region" description="Polar residues" evidence="2">
    <location>
        <begin position="1233"/>
        <end position="1243"/>
    </location>
</feature>
<feature type="compositionally biased region" description="Polar residues" evidence="2">
    <location>
        <begin position="332"/>
        <end position="344"/>
    </location>
</feature>
<feature type="region of interest" description="Disordered" evidence="2">
    <location>
        <begin position="323"/>
        <end position="344"/>
    </location>
</feature>
<feature type="region of interest" description="Disordered" evidence="2">
    <location>
        <begin position="1217"/>
        <end position="1244"/>
    </location>
</feature>
<reference evidence="5" key="1">
    <citation type="submission" date="2020-01" db="EMBL/GenBank/DDBJ databases">
        <authorList>
            <consortium name="DOE Joint Genome Institute"/>
            <person name="Haridas S."/>
            <person name="Albert R."/>
            <person name="Binder M."/>
            <person name="Bloem J."/>
            <person name="Labutti K."/>
            <person name="Salamov A."/>
            <person name="Andreopoulos B."/>
            <person name="Baker S.E."/>
            <person name="Barry K."/>
            <person name="Bills G."/>
            <person name="Bluhm B.H."/>
            <person name="Cannon C."/>
            <person name="Castanera R."/>
            <person name="Culley D.E."/>
            <person name="Daum C."/>
            <person name="Ezra D."/>
            <person name="Gonzalez J.B."/>
            <person name="Henrissat B."/>
            <person name="Kuo A."/>
            <person name="Liang C."/>
            <person name="Lipzen A."/>
            <person name="Lutzoni F."/>
            <person name="Magnuson J."/>
            <person name="Mondo S."/>
            <person name="Nolan M."/>
            <person name="Ohm R."/>
            <person name="Pangilinan J."/>
            <person name="Park H.-J."/>
            <person name="Ramirez L."/>
            <person name="Alfaro M."/>
            <person name="Sun H."/>
            <person name="Tritt A."/>
            <person name="Yoshinaga Y."/>
            <person name="Zwiers L.-H."/>
            <person name="Turgeon B.G."/>
            <person name="Goodwin S.B."/>
            <person name="Spatafora J.W."/>
            <person name="Crous P.W."/>
            <person name="Grigoriev I.V."/>
        </authorList>
    </citation>
    <scope>NUCLEOTIDE SEQUENCE</scope>
    <source>
        <strain evidence="5">CBS 342.82</strain>
    </source>
</reference>
<dbReference type="InterPro" id="IPR000504">
    <property type="entry name" value="RRM_dom"/>
</dbReference>
<dbReference type="Pfam" id="PF00076">
    <property type="entry name" value="RRM_1"/>
    <property type="match status" value="1"/>
</dbReference>
<feature type="compositionally biased region" description="Basic residues" evidence="2">
    <location>
        <begin position="1086"/>
        <end position="1103"/>
    </location>
</feature>
<feature type="compositionally biased region" description="Polar residues" evidence="2">
    <location>
        <begin position="434"/>
        <end position="458"/>
    </location>
</feature>
<name>A0A6J3MJ65_9PEZI</name>
<dbReference type="CDD" id="cd00590">
    <property type="entry name" value="RRM_SF"/>
    <property type="match status" value="1"/>
</dbReference>
<reference evidence="5" key="2">
    <citation type="submission" date="2020-04" db="EMBL/GenBank/DDBJ databases">
        <authorList>
            <consortium name="NCBI Genome Project"/>
        </authorList>
    </citation>
    <scope>NUCLEOTIDE SEQUENCE</scope>
    <source>
        <strain evidence="5">CBS 342.82</strain>
    </source>
</reference>
<dbReference type="OrthoDB" id="3945592at2759"/>
<feature type="region of interest" description="Disordered" evidence="2">
    <location>
        <begin position="743"/>
        <end position="917"/>
    </location>
</feature>
<accession>A0A6J3MJ65</accession>
<feature type="compositionally biased region" description="Basic and acidic residues" evidence="2">
    <location>
        <begin position="1612"/>
        <end position="1624"/>
    </location>
</feature>
<dbReference type="Proteomes" id="UP000504637">
    <property type="component" value="Unplaced"/>
</dbReference>
<feature type="region of interest" description="Disordered" evidence="2">
    <location>
        <begin position="1653"/>
        <end position="1676"/>
    </location>
</feature>
<feature type="region of interest" description="Disordered" evidence="2">
    <location>
        <begin position="1418"/>
        <end position="1591"/>
    </location>
</feature>
<dbReference type="SUPFAM" id="SSF54928">
    <property type="entry name" value="RNA-binding domain, RBD"/>
    <property type="match status" value="1"/>
</dbReference>
<feature type="region of interest" description="Disordered" evidence="2">
    <location>
        <begin position="940"/>
        <end position="1198"/>
    </location>
</feature>
<feature type="compositionally biased region" description="Polar residues" evidence="2">
    <location>
        <begin position="1423"/>
        <end position="1442"/>
    </location>
</feature>
<feature type="region of interest" description="Disordered" evidence="2">
    <location>
        <begin position="402"/>
        <end position="511"/>
    </location>
</feature>
<feature type="compositionally biased region" description="Basic and acidic residues" evidence="2">
    <location>
        <begin position="1152"/>
        <end position="1170"/>
    </location>
</feature>
<feature type="compositionally biased region" description="Polar residues" evidence="2">
    <location>
        <begin position="276"/>
        <end position="286"/>
    </location>
</feature>